<protein>
    <recommendedName>
        <fullName evidence="6">DUF1906 domain-containing protein</fullName>
    </recommendedName>
</protein>
<gene>
    <name evidence="4" type="ORF">GCM10009759_45240</name>
</gene>
<evidence type="ECO:0008006" key="6">
    <source>
        <dbReference type="Google" id="ProtNLM"/>
    </source>
</evidence>
<dbReference type="Gene3D" id="3.20.20.80">
    <property type="entry name" value="Glycosidases"/>
    <property type="match status" value="1"/>
</dbReference>
<feature type="signal peptide" evidence="1">
    <location>
        <begin position="1"/>
        <end position="30"/>
    </location>
</feature>
<dbReference type="CDD" id="cd06418">
    <property type="entry name" value="GH25_BacA-like"/>
    <property type="match status" value="1"/>
</dbReference>
<dbReference type="InterPro" id="IPR015020">
    <property type="entry name" value="Rv2525c-like_Glyco_Hydro-like"/>
</dbReference>
<dbReference type="InterPro" id="IPR017853">
    <property type="entry name" value="GH"/>
</dbReference>
<feature type="chain" id="PRO_5045317356" description="DUF1906 domain-containing protein" evidence="1">
    <location>
        <begin position="31"/>
        <end position="704"/>
    </location>
</feature>
<dbReference type="Proteomes" id="UP001500897">
    <property type="component" value="Unassembled WGS sequence"/>
</dbReference>
<dbReference type="Pfam" id="PF08924">
    <property type="entry name" value="Rv2525c_GlyHyd-like"/>
    <property type="match status" value="1"/>
</dbReference>
<evidence type="ECO:0000259" key="3">
    <source>
        <dbReference type="Pfam" id="PF26607"/>
    </source>
</evidence>
<proteinExistence type="predicted"/>
<dbReference type="SUPFAM" id="SSF51445">
    <property type="entry name" value="(Trans)glycosidases"/>
    <property type="match status" value="1"/>
</dbReference>
<dbReference type="PROSITE" id="PS51318">
    <property type="entry name" value="TAT"/>
    <property type="match status" value="1"/>
</dbReference>
<evidence type="ECO:0000259" key="2">
    <source>
        <dbReference type="Pfam" id="PF08924"/>
    </source>
</evidence>
<name>A0ABN2X8H3_9ACTN</name>
<reference evidence="4 5" key="1">
    <citation type="journal article" date="2019" name="Int. J. Syst. Evol. Microbiol.">
        <title>The Global Catalogue of Microorganisms (GCM) 10K type strain sequencing project: providing services to taxonomists for standard genome sequencing and annotation.</title>
        <authorList>
            <consortium name="The Broad Institute Genomics Platform"/>
            <consortium name="The Broad Institute Genome Sequencing Center for Infectious Disease"/>
            <person name="Wu L."/>
            <person name="Ma J."/>
        </authorList>
    </citation>
    <scope>NUCLEOTIDE SEQUENCE [LARGE SCALE GENOMIC DNA]</scope>
    <source>
        <strain evidence="4 5">JCM 14559</strain>
    </source>
</reference>
<feature type="domain" description="Rv2525c-like glycoside hydrolase-like" evidence="2">
    <location>
        <begin position="193"/>
        <end position="382"/>
    </location>
</feature>
<feature type="domain" description="PLL-like beta propeller" evidence="3">
    <location>
        <begin position="435"/>
        <end position="676"/>
    </location>
</feature>
<comment type="caution">
    <text evidence="4">The sequence shown here is derived from an EMBL/GenBank/DDBJ whole genome shotgun (WGS) entry which is preliminary data.</text>
</comment>
<dbReference type="InterPro" id="IPR006311">
    <property type="entry name" value="TAT_signal"/>
</dbReference>
<dbReference type="RefSeq" id="WP_344554363.1">
    <property type="nucleotide sequence ID" value="NZ_BAAANS010000031.1"/>
</dbReference>
<dbReference type="InterPro" id="IPR058502">
    <property type="entry name" value="PLL-like_beta-prop"/>
</dbReference>
<accession>A0ABN2X8H3</accession>
<evidence type="ECO:0000313" key="4">
    <source>
        <dbReference type="EMBL" id="GAA2106745.1"/>
    </source>
</evidence>
<evidence type="ECO:0000256" key="1">
    <source>
        <dbReference type="SAM" id="SignalP"/>
    </source>
</evidence>
<dbReference type="SUPFAM" id="SSF89372">
    <property type="entry name" value="Fucose-specific lectin"/>
    <property type="match status" value="1"/>
</dbReference>
<dbReference type="Gene3D" id="2.120.10.70">
    <property type="entry name" value="Fucose-specific lectin"/>
    <property type="match status" value="1"/>
</dbReference>
<keyword evidence="1" id="KW-0732">Signal</keyword>
<dbReference type="EMBL" id="BAAANS010000031">
    <property type="protein sequence ID" value="GAA2106745.1"/>
    <property type="molecule type" value="Genomic_DNA"/>
</dbReference>
<sequence length="704" mass="71667">MKTRRHLATAAAAAALAATALGTVPTAASAATGPTRDVDYLGRTFRIPADWPVIDLSADPRTCVRFDRHALYLGAPGTEQDCPSHLVGRTEALLVQPAAGEAPGTTVNTTAREIGAADGTVRVTATYDTDQALMTGILTAAALPADAPAPAPGRARSALTATAATLAASGTDFTGKGFDACAAPSSSLMAGWLADSPYRAVGVYIGGARLGCPSQPNLTPAWVSQQATAGWHFMPLYVGIQAGEISSPASQGADAANDAVNRATALGFGPGSVLYYDMEAYSSANSGKVLAFLSAWTDRLHALGYSSGVYSSADSGIADLAKHVTGYTMPDVVYFARWNGTAGTSDSALPAGYWNDHQRVHQYAGNVTETYHGYALNIDADYLDVKVAPTAAATPNGVFSHDVRSANGSWSSFGALDGYAGDPTFRGPEAAITGMPDGTAQVVGIGNDGNVYHETRLTSGSWTGFAPLNGVGTPTMQASKVAIAGLPDGTSQVVAVGNDGNVYHETRLTNGSWTGFAPLDGFSGAPTMQAKEVAITALPDGSSQIAVIGSDGNVYHETRLTSGSWTGFAPLNGVGTPTMQASKVAIAGLPDGTSQVVAVGNDGNVYHETRLTSGSWTGFKPLTRLDGSAMAASAVAIAALPDGSSQVAAVGSDHLVYHEARSTGGVWAGFQPVPGSGGAATFAAQRVAIAGLPDGSSQLLATTL</sequence>
<keyword evidence="5" id="KW-1185">Reference proteome</keyword>
<dbReference type="Pfam" id="PF26607">
    <property type="entry name" value="DUF8189"/>
    <property type="match status" value="1"/>
</dbReference>
<evidence type="ECO:0000313" key="5">
    <source>
        <dbReference type="Proteomes" id="UP001500897"/>
    </source>
</evidence>
<organism evidence="4 5">
    <name type="scientific">Kitasatospora saccharophila</name>
    <dbReference type="NCBI Taxonomy" id="407973"/>
    <lineage>
        <taxon>Bacteria</taxon>
        <taxon>Bacillati</taxon>
        <taxon>Actinomycetota</taxon>
        <taxon>Actinomycetes</taxon>
        <taxon>Kitasatosporales</taxon>
        <taxon>Streptomycetaceae</taxon>
        <taxon>Kitasatospora</taxon>
    </lineage>
</organism>